<evidence type="ECO:0000313" key="1">
    <source>
        <dbReference type="EMBL" id="VEB01349.1"/>
    </source>
</evidence>
<organism evidence="1 2">
    <name type="scientific">Klebsiella pneumoniae</name>
    <dbReference type="NCBI Taxonomy" id="573"/>
    <lineage>
        <taxon>Bacteria</taxon>
        <taxon>Pseudomonadati</taxon>
        <taxon>Pseudomonadota</taxon>
        <taxon>Gammaproteobacteria</taxon>
        <taxon>Enterobacterales</taxon>
        <taxon>Enterobacteriaceae</taxon>
        <taxon>Klebsiella/Raoultella group</taxon>
        <taxon>Klebsiella</taxon>
        <taxon>Klebsiella pneumoniae complex</taxon>
    </lineage>
</organism>
<name>A0A3S4GCQ5_KLEPN</name>
<sequence>MLNRRLRLLLRRQPGHPHFIGDNLHRHRPGSASCTPGWRRVATWIVALLQFIVGQTNALAAKDQRHRRMLTLRRRFSDRIRAGRASATAACGSARWCQPPGYSLPALHQGVSTICALPITSLAPAARAIACESGLTSGLTSHRLVKSPWFHRAGYGAPCCRYGRFLPVRFEYFAGIMVLRLKIIRACYHKTET</sequence>
<dbReference type="AlphaFoldDB" id="A0A3S4GCQ5"/>
<proteinExistence type="predicted"/>
<dbReference type="Proteomes" id="UP000282433">
    <property type="component" value="Chromosome"/>
</dbReference>
<accession>A0A3S4GCQ5</accession>
<reference evidence="1 2" key="1">
    <citation type="submission" date="2018-12" db="EMBL/GenBank/DDBJ databases">
        <authorList>
            <consortium name="Pathogen Informatics"/>
        </authorList>
    </citation>
    <scope>NUCLEOTIDE SEQUENCE [LARGE SCALE GENOMIC DNA]</scope>
    <source>
        <strain evidence="1 2">NCTC13635</strain>
    </source>
</reference>
<gene>
    <name evidence="1" type="ORF">NCTC13635_02000</name>
</gene>
<protein>
    <submittedName>
        <fullName evidence="1">Uncharacterized protein</fullName>
    </submittedName>
</protein>
<dbReference type="EMBL" id="LR134162">
    <property type="protein sequence ID" value="VEB01349.1"/>
    <property type="molecule type" value="Genomic_DNA"/>
</dbReference>
<evidence type="ECO:0000313" key="2">
    <source>
        <dbReference type="Proteomes" id="UP000282433"/>
    </source>
</evidence>